<evidence type="ECO:0000313" key="3">
    <source>
        <dbReference type="Proteomes" id="UP000243217"/>
    </source>
</evidence>
<dbReference type="OrthoDB" id="446422at2759"/>
<sequence length="462" mass="52493">MIAASTKLKMRAQCALHEQLYVLVGQDRVEWDVKLREQIKQLLQHDVLEREHSNATILALEDTLRACSIEINHLREQLDKKSSERENSNQVEEEEKPEVDGVDENVLHICTAFDKPKETKETKVDEKEAVIRAASPTAIQTTHKPTLTSNSAIAGRRRSSLRRKSITITPCKKSPGKVSVSPGKHGLANQLILIKTKKQQDSKTADNHKQRLDIKIARKFKPLKVSLFSFHPAAAAVPAPVLELGPQQNAIMLRQLRYVKGVMHELPWAKSRLRDMLSHYTQKDLSKEDLFPQLSHLSVQVQEDMDAKTKAQKQAIEAKSKQATTLQIAKAVINDLSITKYGRRGKPHDTKLFYDEAHPCILYWQSKQGDRSSSFLPLHAVKSIESGLVTPVFKRAARKQPDLDPSKCLSLVTEDRTLDLRLSNELQRDWLLKALQDAVHYAVHCRTIAPHKRSHTPRLRRM</sequence>
<organism evidence="2 3">
    <name type="scientific">Thraustotheca clavata</name>
    <dbReference type="NCBI Taxonomy" id="74557"/>
    <lineage>
        <taxon>Eukaryota</taxon>
        <taxon>Sar</taxon>
        <taxon>Stramenopiles</taxon>
        <taxon>Oomycota</taxon>
        <taxon>Saprolegniomycetes</taxon>
        <taxon>Saprolegniales</taxon>
        <taxon>Achlyaceae</taxon>
        <taxon>Thraustotheca</taxon>
    </lineage>
</organism>
<gene>
    <name evidence="2" type="ORF">THRCLA_07401</name>
</gene>
<dbReference type="EMBL" id="JNBS01001992">
    <property type="protein sequence ID" value="OQR96033.1"/>
    <property type="molecule type" value="Genomic_DNA"/>
</dbReference>
<evidence type="ECO:0008006" key="4">
    <source>
        <dbReference type="Google" id="ProtNLM"/>
    </source>
</evidence>
<dbReference type="InterPro" id="IPR011993">
    <property type="entry name" value="PH-like_dom_sf"/>
</dbReference>
<feature type="compositionally biased region" description="Basic and acidic residues" evidence="1">
    <location>
        <begin position="78"/>
        <end position="87"/>
    </location>
</feature>
<reference evidence="2 3" key="1">
    <citation type="journal article" date="2014" name="Genome Biol. Evol.">
        <title>The secreted proteins of Achlya hypogyna and Thraustotheca clavata identify the ancestral oomycete secretome and reveal gene acquisitions by horizontal gene transfer.</title>
        <authorList>
            <person name="Misner I."/>
            <person name="Blouin N."/>
            <person name="Leonard G."/>
            <person name="Richards T.A."/>
            <person name="Lane C.E."/>
        </authorList>
    </citation>
    <scope>NUCLEOTIDE SEQUENCE [LARGE SCALE GENOMIC DNA]</scope>
    <source>
        <strain evidence="2 3">ATCC 34112</strain>
    </source>
</reference>
<comment type="caution">
    <text evidence="2">The sequence shown here is derived from an EMBL/GenBank/DDBJ whole genome shotgun (WGS) entry which is preliminary data.</text>
</comment>
<dbReference type="Proteomes" id="UP000243217">
    <property type="component" value="Unassembled WGS sequence"/>
</dbReference>
<evidence type="ECO:0000256" key="1">
    <source>
        <dbReference type="SAM" id="MobiDB-lite"/>
    </source>
</evidence>
<feature type="region of interest" description="Disordered" evidence="1">
    <location>
        <begin position="78"/>
        <end position="100"/>
    </location>
</feature>
<dbReference type="SUPFAM" id="SSF50729">
    <property type="entry name" value="PH domain-like"/>
    <property type="match status" value="1"/>
</dbReference>
<evidence type="ECO:0000313" key="2">
    <source>
        <dbReference type="EMBL" id="OQR96033.1"/>
    </source>
</evidence>
<keyword evidence="3" id="KW-1185">Reference proteome</keyword>
<accession>A0A1V9ZDG1</accession>
<dbReference type="Gene3D" id="2.30.29.30">
    <property type="entry name" value="Pleckstrin-homology domain (PH domain)/Phosphotyrosine-binding domain (PTB)"/>
    <property type="match status" value="1"/>
</dbReference>
<dbReference type="AlphaFoldDB" id="A0A1V9ZDG1"/>
<protein>
    <recommendedName>
        <fullName evidence="4">PH domain-containing protein</fullName>
    </recommendedName>
</protein>
<name>A0A1V9ZDG1_9STRA</name>
<feature type="compositionally biased region" description="Acidic residues" evidence="1">
    <location>
        <begin position="91"/>
        <end position="100"/>
    </location>
</feature>
<proteinExistence type="predicted"/>